<protein>
    <recommendedName>
        <fullName evidence="3">Reverse transcriptase/retrotransposon-derived protein RNase H-like domain-containing protein</fullName>
    </recommendedName>
</protein>
<reference evidence="4 5" key="1">
    <citation type="journal article" date="2018" name="Cell">
        <title>The Chara Genome: Secondary Complexity and Implications for Plant Terrestrialization.</title>
        <authorList>
            <person name="Nishiyama T."/>
            <person name="Sakayama H."/>
            <person name="Vries J.D."/>
            <person name="Buschmann H."/>
            <person name="Saint-Marcoux D."/>
            <person name="Ullrich K.K."/>
            <person name="Haas F.B."/>
            <person name="Vanderstraeten L."/>
            <person name="Becker D."/>
            <person name="Lang D."/>
            <person name="Vosolsobe S."/>
            <person name="Rombauts S."/>
            <person name="Wilhelmsson P.K.I."/>
            <person name="Janitza P."/>
            <person name="Kern R."/>
            <person name="Heyl A."/>
            <person name="Rumpler F."/>
            <person name="Villalobos L.I.A.C."/>
            <person name="Clay J.M."/>
            <person name="Skokan R."/>
            <person name="Toyoda A."/>
            <person name="Suzuki Y."/>
            <person name="Kagoshima H."/>
            <person name="Schijlen E."/>
            <person name="Tajeshwar N."/>
            <person name="Catarino B."/>
            <person name="Hetherington A.J."/>
            <person name="Saltykova A."/>
            <person name="Bonnot C."/>
            <person name="Breuninger H."/>
            <person name="Symeonidi A."/>
            <person name="Radhakrishnan G.V."/>
            <person name="Van Nieuwerburgh F."/>
            <person name="Deforce D."/>
            <person name="Chang C."/>
            <person name="Karol K.G."/>
            <person name="Hedrich R."/>
            <person name="Ulvskov P."/>
            <person name="Glockner G."/>
            <person name="Delwiche C.F."/>
            <person name="Petrasek J."/>
            <person name="Van de Peer Y."/>
            <person name="Friml J."/>
            <person name="Beilby M."/>
            <person name="Dolan L."/>
            <person name="Kohara Y."/>
            <person name="Sugano S."/>
            <person name="Fujiyama A."/>
            <person name="Delaux P.-M."/>
            <person name="Quint M."/>
            <person name="TheiBen G."/>
            <person name="Hagemann M."/>
            <person name="Harholt J."/>
            <person name="Dunand C."/>
            <person name="Zachgo S."/>
            <person name="Langdale J."/>
            <person name="Maumus F."/>
            <person name="Straeten D.V.D."/>
            <person name="Gould S.B."/>
            <person name="Rensing S.A."/>
        </authorList>
    </citation>
    <scope>NUCLEOTIDE SEQUENCE [LARGE SCALE GENOMIC DNA]</scope>
    <source>
        <strain evidence="4 5">S276</strain>
    </source>
</reference>
<dbReference type="InterPro" id="IPR050951">
    <property type="entry name" value="Retrovirus_Pol_polyprotein"/>
</dbReference>
<dbReference type="Proteomes" id="UP000265515">
    <property type="component" value="Unassembled WGS sequence"/>
</dbReference>
<dbReference type="CDD" id="cd09274">
    <property type="entry name" value="RNase_HI_RT_Ty3"/>
    <property type="match status" value="1"/>
</dbReference>
<evidence type="ECO:0000256" key="1">
    <source>
        <dbReference type="ARBA" id="ARBA00023268"/>
    </source>
</evidence>
<feature type="region of interest" description="Disordered" evidence="2">
    <location>
        <begin position="514"/>
        <end position="661"/>
    </location>
</feature>
<name>A0A388M0J5_CHABU</name>
<dbReference type="GO" id="GO:0003824">
    <property type="term" value="F:catalytic activity"/>
    <property type="evidence" value="ECO:0007669"/>
    <property type="project" value="UniProtKB-KW"/>
</dbReference>
<evidence type="ECO:0000256" key="2">
    <source>
        <dbReference type="SAM" id="MobiDB-lite"/>
    </source>
</evidence>
<dbReference type="PANTHER" id="PTHR37984">
    <property type="entry name" value="PROTEIN CBG26694"/>
    <property type="match status" value="1"/>
</dbReference>
<feature type="compositionally biased region" description="Acidic residues" evidence="2">
    <location>
        <begin position="514"/>
        <end position="528"/>
    </location>
</feature>
<proteinExistence type="predicted"/>
<evidence type="ECO:0000259" key="3">
    <source>
        <dbReference type="Pfam" id="PF17919"/>
    </source>
</evidence>
<keyword evidence="5" id="KW-1185">Reference proteome</keyword>
<sequence>MATASTSGASSPDAADVVDPLKYLHLAGMIGAIRSVPDDLEWIDRESNPGPQFRTGDIDVLRMLKQLDIRVPILVGHLHTISEAANNKLLQHCQKNQKRFTYQRIQRILKKKEEGEEVVSPEPDTKEPEAARIAAISLAEKDHFVRARPVLWKSAECDCEVWGFKVALEKCHFFLTTISFLGHVVTDKGLQPEPQKVATVRDAPVPTTITQVSAFLGLASYYRRFIKGFAAIAGPLTNLLRKDQSLIWTAECDQAFSKLKAALISASVLIRPDPEKPFVFITDWQLEAISVILAQVGPSGLESVVEYASKSVPTCKRNYAAPAALWGISHFRAYLYGRKFTLVTDHEPLLAMKKSKDYSGMIGRWATVLQSMDFDIRHRKHERHGNADGLTRLHRPKKVPRNEEVIPWNEPEQKIGPRYDQMEILSKHSSASGSQNEPRHHNDGIHRRHQLGQSAAAYHDLGLAARVDGASWTSCLEEPRDEDTLPSRQEYLKPYEIIPHAFYPRAEEVVIDDNDDEEEEDDDEETSEEGSYSEHSEGEMSEEEEEEEGTGSEWEAPPEGATCTGMEAEDPEAARKLEEIASGKRQLEFASEASLRIGSDPTRDPEPPRPEDGDPATATSSTARRRRLRSPSSSSPTRPPVPPRTNAGDRPSTLDAVPPTP</sequence>
<feature type="domain" description="Reverse transcriptase/retrotransposon-derived protein RNase H-like" evidence="3">
    <location>
        <begin position="248"/>
        <end position="342"/>
    </location>
</feature>
<feature type="compositionally biased region" description="Acidic residues" evidence="2">
    <location>
        <begin position="539"/>
        <end position="550"/>
    </location>
</feature>
<comment type="caution">
    <text evidence="4">The sequence shown here is derived from an EMBL/GenBank/DDBJ whole genome shotgun (WGS) entry which is preliminary data.</text>
</comment>
<dbReference type="Gramene" id="GBG88076">
    <property type="protein sequence ID" value="GBG88076"/>
    <property type="gene ID" value="CBR_g46447"/>
</dbReference>
<gene>
    <name evidence="4" type="ORF">CBR_g46447</name>
</gene>
<dbReference type="AlphaFoldDB" id="A0A388M0J5"/>
<dbReference type="EMBL" id="BFEA01000648">
    <property type="protein sequence ID" value="GBG88076.1"/>
    <property type="molecule type" value="Genomic_DNA"/>
</dbReference>
<dbReference type="SUPFAM" id="SSF56672">
    <property type="entry name" value="DNA/RNA polymerases"/>
    <property type="match status" value="1"/>
</dbReference>
<dbReference type="InterPro" id="IPR041577">
    <property type="entry name" value="RT_RNaseH_2"/>
</dbReference>
<feature type="compositionally biased region" description="Basic and acidic residues" evidence="2">
    <location>
        <begin position="601"/>
        <end position="612"/>
    </location>
</feature>
<dbReference type="PANTHER" id="PTHR37984:SF5">
    <property type="entry name" value="PROTEIN NYNRIN-LIKE"/>
    <property type="match status" value="1"/>
</dbReference>
<evidence type="ECO:0000313" key="5">
    <source>
        <dbReference type="Proteomes" id="UP000265515"/>
    </source>
</evidence>
<dbReference type="InterPro" id="IPR043502">
    <property type="entry name" value="DNA/RNA_pol_sf"/>
</dbReference>
<dbReference type="InterPro" id="IPR043128">
    <property type="entry name" value="Rev_trsase/Diguanyl_cyclase"/>
</dbReference>
<keyword evidence="1" id="KW-0511">Multifunctional enzyme</keyword>
<dbReference type="FunFam" id="3.30.70.270:FF:000020">
    <property type="entry name" value="Transposon Tf2-6 polyprotein-like Protein"/>
    <property type="match status" value="1"/>
</dbReference>
<dbReference type="Pfam" id="PF17919">
    <property type="entry name" value="RT_RNaseH_2"/>
    <property type="match status" value="1"/>
</dbReference>
<feature type="compositionally biased region" description="Basic and acidic residues" evidence="2">
    <location>
        <begin position="572"/>
        <end position="587"/>
    </location>
</feature>
<accession>A0A388M0J5</accession>
<dbReference type="Gene3D" id="3.30.70.270">
    <property type="match status" value="2"/>
</dbReference>
<organism evidence="4 5">
    <name type="scientific">Chara braunii</name>
    <name type="common">Braun's stonewort</name>
    <dbReference type="NCBI Taxonomy" id="69332"/>
    <lineage>
        <taxon>Eukaryota</taxon>
        <taxon>Viridiplantae</taxon>
        <taxon>Streptophyta</taxon>
        <taxon>Charophyceae</taxon>
        <taxon>Charales</taxon>
        <taxon>Characeae</taxon>
        <taxon>Chara</taxon>
    </lineage>
</organism>
<evidence type="ECO:0000313" key="4">
    <source>
        <dbReference type="EMBL" id="GBG88076.1"/>
    </source>
</evidence>